<evidence type="ECO:0000256" key="4">
    <source>
        <dbReference type="ARBA" id="ARBA00023002"/>
    </source>
</evidence>
<dbReference type="InterPro" id="IPR000262">
    <property type="entry name" value="FMN-dep_DH"/>
</dbReference>
<evidence type="ECO:0000259" key="8">
    <source>
        <dbReference type="PROSITE" id="PS51349"/>
    </source>
</evidence>
<dbReference type="InterPro" id="IPR008259">
    <property type="entry name" value="FMN_hydac_DH_AS"/>
</dbReference>
<feature type="binding site" evidence="7">
    <location>
        <position position="130"/>
    </location>
    <ligand>
        <name>FMN</name>
        <dbReference type="ChEBI" id="CHEBI:58210"/>
    </ligand>
</feature>
<dbReference type="PANTHER" id="PTHR10578:SF107">
    <property type="entry name" value="2-HYDROXYACID OXIDASE 1"/>
    <property type="match status" value="1"/>
</dbReference>
<dbReference type="GO" id="GO:0005886">
    <property type="term" value="C:plasma membrane"/>
    <property type="evidence" value="ECO:0007669"/>
    <property type="project" value="TreeGrafter"/>
</dbReference>
<dbReference type="NCBIfam" id="NF008398">
    <property type="entry name" value="PRK11197.1"/>
    <property type="match status" value="1"/>
</dbReference>
<keyword evidence="4 9" id="KW-0560">Oxidoreductase</keyword>
<dbReference type="GO" id="GO:0010181">
    <property type="term" value="F:FMN binding"/>
    <property type="evidence" value="ECO:0007669"/>
    <property type="project" value="InterPro"/>
</dbReference>
<dbReference type="Gene3D" id="3.20.20.70">
    <property type="entry name" value="Aldolase class I"/>
    <property type="match status" value="1"/>
</dbReference>
<comment type="caution">
    <text evidence="9">The sequence shown here is derived from an EMBL/GenBank/DDBJ whole genome shotgun (WGS) entry which is preliminary data.</text>
</comment>
<sequence>MPVITCIEDLKRLHRKRTPKMFYDYAESGSYSEQTFRENTSDFADIRLRQRVAVDMSGRSTATQMIGQDVAMPVALAPVGLTGMQRADGEIKAARAAAKFGVPFTLSTMSICSIEDVAEHSGAPFWFQIYTLNDDTFNRNVLNRAKAAGCSALVITVDLQILGQRHKDLKNGLTAPPKFTLPVLMDLATKWQWGLEMLGTKRRFFGNIVGHVEGVSDPSSLSTWTAEKFDPTLNWDKIKKLMDMWGGKVILKGILDVEDAEMAASVGADAIVVSNHGGRQLDGALSSIRMLPSIVEAVGSKTEVWLDSGIRSGQDVLKAMALGAKGTMIGRAYINGLGAMGEPGVTRALEVIQKELDISMALCGEKRVQDLGRDNVLLPKGFLDTYA</sequence>
<dbReference type="InterPro" id="IPR012133">
    <property type="entry name" value="Alpha-hydoxy_acid_DH_FMN"/>
</dbReference>
<dbReference type="RefSeq" id="WP_096434460.1">
    <property type="nucleotide sequence ID" value="NZ_NTJD01000012.1"/>
</dbReference>
<evidence type="ECO:0000256" key="6">
    <source>
        <dbReference type="PIRSR" id="PIRSR000138-1"/>
    </source>
</evidence>
<feature type="binding site" evidence="7">
    <location>
        <begin position="78"/>
        <end position="80"/>
    </location>
    <ligand>
        <name>FMN</name>
        <dbReference type="ChEBI" id="CHEBI:58210"/>
    </ligand>
</feature>
<feature type="binding site" evidence="7">
    <location>
        <position position="107"/>
    </location>
    <ligand>
        <name>FMN</name>
        <dbReference type="ChEBI" id="CHEBI:58210"/>
    </ligand>
</feature>
<dbReference type="PIRSF" id="PIRSF000138">
    <property type="entry name" value="Al-hdrx_acd_dh"/>
    <property type="match status" value="1"/>
</dbReference>
<proteinExistence type="inferred from homology"/>
<feature type="active site" description="Proton acceptor" evidence="6">
    <location>
        <position position="276"/>
    </location>
</feature>
<dbReference type="EC" id="1.1.2.3" evidence="9"/>
<dbReference type="AlphaFoldDB" id="A0A2A4CMX2"/>
<dbReference type="InterPro" id="IPR013785">
    <property type="entry name" value="Aldolase_TIM"/>
</dbReference>
<dbReference type="FunFam" id="3.20.20.70:FF:000029">
    <property type="entry name" value="L-lactate dehydrogenase"/>
    <property type="match status" value="1"/>
</dbReference>
<protein>
    <submittedName>
        <fullName evidence="9">Alpha-hydroxy-acid oxidizing enzyme</fullName>
        <ecNumber evidence="9">1.1.2.3</ecNumber>
    </submittedName>
</protein>
<feature type="binding site" evidence="7">
    <location>
        <position position="128"/>
    </location>
    <ligand>
        <name>FMN</name>
        <dbReference type="ChEBI" id="CHEBI:58210"/>
    </ligand>
</feature>
<reference evidence="9 10" key="1">
    <citation type="submission" date="2017-09" db="EMBL/GenBank/DDBJ databases">
        <title>A multilocus sequence analysis scheme for characterization of bacteria in the genus Thioclava.</title>
        <authorList>
            <person name="Liu Y."/>
            <person name="Shao Z."/>
        </authorList>
    </citation>
    <scope>NUCLEOTIDE SEQUENCE [LARGE SCALE GENOMIC DNA]</scope>
    <source>
        <strain evidence="9 10">CAU 1312</strain>
    </source>
</reference>
<organism evidence="9 10">
    <name type="scientific">Pseudothioclava arenosa</name>
    <dbReference type="NCBI Taxonomy" id="1795308"/>
    <lineage>
        <taxon>Bacteria</taxon>
        <taxon>Pseudomonadati</taxon>
        <taxon>Pseudomonadota</taxon>
        <taxon>Alphaproteobacteria</taxon>
        <taxon>Rhodobacterales</taxon>
        <taxon>Paracoccaceae</taxon>
        <taxon>Pseudothioclava</taxon>
    </lineage>
</organism>
<evidence type="ECO:0000256" key="3">
    <source>
        <dbReference type="ARBA" id="ARBA00022643"/>
    </source>
</evidence>
<feature type="binding site" evidence="7">
    <location>
        <position position="274"/>
    </location>
    <ligand>
        <name>FMN</name>
        <dbReference type="ChEBI" id="CHEBI:58210"/>
    </ligand>
</feature>
<feature type="binding site" evidence="7">
    <location>
        <begin position="330"/>
        <end position="331"/>
    </location>
    <ligand>
        <name>FMN</name>
        <dbReference type="ChEBI" id="CHEBI:58210"/>
    </ligand>
</feature>
<dbReference type="PANTHER" id="PTHR10578">
    <property type="entry name" value="S -2-HYDROXY-ACID OXIDASE-RELATED"/>
    <property type="match status" value="1"/>
</dbReference>
<feature type="binding site" evidence="7">
    <location>
        <position position="25"/>
    </location>
    <ligand>
        <name>glyoxylate</name>
        <dbReference type="ChEBI" id="CHEBI:36655"/>
    </ligand>
</feature>
<dbReference type="PROSITE" id="PS51349">
    <property type="entry name" value="FMN_HYDROXY_ACID_DH_2"/>
    <property type="match status" value="1"/>
</dbReference>
<dbReference type="PROSITE" id="PS00557">
    <property type="entry name" value="FMN_HYDROXY_ACID_DH_1"/>
    <property type="match status" value="1"/>
</dbReference>
<dbReference type="InterPro" id="IPR037396">
    <property type="entry name" value="FMN_HAD"/>
</dbReference>
<dbReference type="EMBL" id="NTJD01000012">
    <property type="protein sequence ID" value="PCD75618.1"/>
    <property type="molecule type" value="Genomic_DNA"/>
</dbReference>
<comment type="cofactor">
    <cofactor evidence="1">
        <name>FMN</name>
        <dbReference type="ChEBI" id="CHEBI:58210"/>
    </cofactor>
</comment>
<keyword evidence="3 7" id="KW-0288">FMN</keyword>
<dbReference type="OrthoDB" id="9770452at2"/>
<gene>
    <name evidence="9" type="primary">lldD</name>
    <name evidence="9" type="ORF">CLN94_13335</name>
</gene>
<name>A0A2A4CMX2_9RHOB</name>
<evidence type="ECO:0000256" key="5">
    <source>
        <dbReference type="ARBA" id="ARBA00024042"/>
    </source>
</evidence>
<dbReference type="Pfam" id="PF01070">
    <property type="entry name" value="FMN_dh"/>
    <property type="match status" value="1"/>
</dbReference>
<feature type="binding site" evidence="7">
    <location>
        <position position="276"/>
    </location>
    <ligand>
        <name>glyoxylate</name>
        <dbReference type="ChEBI" id="CHEBI:36655"/>
    </ligand>
</feature>
<evidence type="ECO:0000256" key="7">
    <source>
        <dbReference type="PIRSR" id="PIRSR000138-2"/>
    </source>
</evidence>
<accession>A0A2A4CMX2</accession>
<dbReference type="CDD" id="cd02809">
    <property type="entry name" value="alpha_hydroxyacid_oxid_FMN"/>
    <property type="match status" value="1"/>
</dbReference>
<keyword evidence="2 7" id="KW-0285">Flavoprotein</keyword>
<evidence type="ECO:0000313" key="9">
    <source>
        <dbReference type="EMBL" id="PCD75618.1"/>
    </source>
</evidence>
<evidence type="ECO:0000256" key="1">
    <source>
        <dbReference type="ARBA" id="ARBA00001917"/>
    </source>
</evidence>
<feature type="binding site" evidence="7">
    <location>
        <begin position="307"/>
        <end position="311"/>
    </location>
    <ligand>
        <name>FMN</name>
        <dbReference type="ChEBI" id="CHEBI:58210"/>
    </ligand>
</feature>
<comment type="similarity">
    <text evidence="5">Belongs to the FMN-dependent alpha-hydroxy acid dehydrogenase family.</text>
</comment>
<dbReference type="SUPFAM" id="SSF51395">
    <property type="entry name" value="FMN-linked oxidoreductases"/>
    <property type="match status" value="1"/>
</dbReference>
<feature type="domain" description="FMN hydroxy acid dehydrogenase" evidence="8">
    <location>
        <begin position="1"/>
        <end position="381"/>
    </location>
</feature>
<feature type="binding site" evidence="7">
    <location>
        <position position="156"/>
    </location>
    <ligand>
        <name>FMN</name>
        <dbReference type="ChEBI" id="CHEBI:58210"/>
    </ligand>
</feature>
<dbReference type="GO" id="GO:0004460">
    <property type="term" value="F:L-lactate dehydrogenase (cytochrome) activity"/>
    <property type="evidence" value="ECO:0007669"/>
    <property type="project" value="UniProtKB-EC"/>
</dbReference>
<keyword evidence="10" id="KW-1185">Reference proteome</keyword>
<feature type="binding site" evidence="7">
    <location>
        <position position="252"/>
    </location>
    <ligand>
        <name>FMN</name>
        <dbReference type="ChEBI" id="CHEBI:58210"/>
    </ligand>
</feature>
<dbReference type="Proteomes" id="UP000243507">
    <property type="component" value="Unassembled WGS sequence"/>
</dbReference>
<evidence type="ECO:0000256" key="2">
    <source>
        <dbReference type="ARBA" id="ARBA00022630"/>
    </source>
</evidence>
<feature type="binding site" evidence="7">
    <location>
        <position position="279"/>
    </location>
    <ligand>
        <name>glyoxylate</name>
        <dbReference type="ChEBI" id="CHEBI:36655"/>
    </ligand>
</feature>
<feature type="binding site" evidence="7">
    <location>
        <position position="165"/>
    </location>
    <ligand>
        <name>glyoxylate</name>
        <dbReference type="ChEBI" id="CHEBI:36655"/>
    </ligand>
</feature>
<evidence type="ECO:0000313" key="10">
    <source>
        <dbReference type="Proteomes" id="UP000243507"/>
    </source>
</evidence>